<dbReference type="RefSeq" id="WP_123215332.1">
    <property type="nucleotide sequence ID" value="NZ_RJTM01000035.1"/>
</dbReference>
<dbReference type="Gene3D" id="2.40.128.110">
    <property type="entry name" value="Lipid/polyisoprenoid-binding, YceI-like"/>
    <property type="match status" value="1"/>
</dbReference>
<dbReference type="OrthoDB" id="1121590at2"/>
<reference evidence="1 2" key="1">
    <citation type="submission" date="2018-10" db="EMBL/GenBank/DDBJ databases">
        <title>Sinomicrobium pectinilyticum sp. nov., a pectinase-producing bacterium isolated from alkaline and saline soil, and emended description of the genus Sinomicrobium.</title>
        <authorList>
            <person name="Cheng B."/>
            <person name="Li C."/>
            <person name="Lai Q."/>
            <person name="Du M."/>
            <person name="Shao Z."/>
            <person name="Xu P."/>
            <person name="Yang C."/>
        </authorList>
    </citation>
    <scope>NUCLEOTIDE SEQUENCE [LARGE SCALE GENOMIC DNA]</scope>
    <source>
        <strain evidence="1 2">5DNS001</strain>
    </source>
</reference>
<evidence type="ECO:0000313" key="2">
    <source>
        <dbReference type="Proteomes" id="UP000267469"/>
    </source>
</evidence>
<dbReference type="Proteomes" id="UP000267469">
    <property type="component" value="Unassembled WGS sequence"/>
</dbReference>
<gene>
    <name evidence="1" type="ORF">ED312_07215</name>
</gene>
<organism evidence="1 2">
    <name type="scientific">Sinomicrobium pectinilyticum</name>
    <dbReference type="NCBI Taxonomy" id="1084421"/>
    <lineage>
        <taxon>Bacteria</taxon>
        <taxon>Pseudomonadati</taxon>
        <taxon>Bacteroidota</taxon>
        <taxon>Flavobacteriia</taxon>
        <taxon>Flavobacteriales</taxon>
        <taxon>Flavobacteriaceae</taxon>
        <taxon>Sinomicrobium</taxon>
    </lineage>
</organism>
<dbReference type="EMBL" id="RJTM01000035">
    <property type="protein sequence ID" value="RNL89895.1"/>
    <property type="molecule type" value="Genomic_DNA"/>
</dbReference>
<comment type="caution">
    <text evidence="1">The sequence shown here is derived from an EMBL/GenBank/DDBJ whole genome shotgun (WGS) entry which is preliminary data.</text>
</comment>
<dbReference type="SUPFAM" id="SSF101874">
    <property type="entry name" value="YceI-like"/>
    <property type="match status" value="1"/>
</dbReference>
<dbReference type="InterPro" id="IPR036761">
    <property type="entry name" value="TTHA0802/YceI-like_sf"/>
</dbReference>
<accession>A0A3N0EPS9</accession>
<dbReference type="AlphaFoldDB" id="A0A3N0EPS9"/>
<name>A0A3N0EPS9_SINP1</name>
<evidence type="ECO:0000313" key="1">
    <source>
        <dbReference type="EMBL" id="RNL89895.1"/>
    </source>
</evidence>
<proteinExistence type="predicted"/>
<keyword evidence="2" id="KW-1185">Reference proteome</keyword>
<protein>
    <submittedName>
        <fullName evidence="1">YceI family protein</fullName>
    </submittedName>
</protein>
<sequence length="194" mass="21448">MIFRISILLAFVLCCSATPGSGDSGDKYVVRIEKGSELYLKGSANVRDFTCTYDQGLLETSVPVTFRKKQDRIIFDQALIRLENEGFGCGGKGIDRDFNNLLQTGTYPYIDMNLKEVISGTGGMYATVSITIAEVLKTYNIPVQLHTGEGLRCSGVLPLDIRDFGLQPPKKMFGLIVVDENINIYFDLSLKIAK</sequence>